<dbReference type="GO" id="GO:0004714">
    <property type="term" value="F:transmembrane receptor protein tyrosine kinase activity"/>
    <property type="evidence" value="ECO:0007669"/>
    <property type="project" value="UniProtKB-EC"/>
</dbReference>
<keyword evidence="9 20" id="KW-1133">Transmembrane helix</keyword>
<dbReference type="SMART" id="SM00137">
    <property type="entry name" value="MAM"/>
    <property type="match status" value="1"/>
</dbReference>
<evidence type="ECO:0000256" key="11">
    <source>
        <dbReference type="ARBA" id="ARBA00023137"/>
    </source>
</evidence>
<feature type="domain" description="Protein kinase" evidence="21">
    <location>
        <begin position="747"/>
        <end position="1023"/>
    </location>
</feature>
<dbReference type="GO" id="GO:0043235">
    <property type="term" value="C:receptor complex"/>
    <property type="evidence" value="ECO:0007669"/>
    <property type="project" value="TreeGrafter"/>
</dbReference>
<dbReference type="InterPro" id="IPR000998">
    <property type="entry name" value="MAM_dom"/>
</dbReference>
<reference evidence="23 24" key="1">
    <citation type="journal article" date="2018" name="Nat. Ecol. Evol.">
        <title>Shark genomes provide insights into elasmobranch evolution and the origin of vertebrates.</title>
        <authorList>
            <person name="Hara Y"/>
            <person name="Yamaguchi K"/>
            <person name="Onimaru K"/>
            <person name="Kadota M"/>
            <person name="Koyanagi M"/>
            <person name="Keeley SD"/>
            <person name="Tatsumi K"/>
            <person name="Tanaka K"/>
            <person name="Motone F"/>
            <person name="Kageyama Y"/>
            <person name="Nozu R"/>
            <person name="Adachi N"/>
            <person name="Nishimura O"/>
            <person name="Nakagawa R"/>
            <person name="Tanegashima C"/>
            <person name="Kiyatake I"/>
            <person name="Matsumoto R"/>
            <person name="Murakumo K"/>
            <person name="Nishida K"/>
            <person name="Terakita A"/>
            <person name="Kuratani S"/>
            <person name="Sato K"/>
            <person name="Hyodo S Kuraku.S."/>
        </authorList>
    </citation>
    <scope>NUCLEOTIDE SEQUENCE [LARGE SCALE GENOMIC DNA]</scope>
</reference>
<dbReference type="Pfam" id="PF00629">
    <property type="entry name" value="MAM"/>
    <property type="match status" value="1"/>
</dbReference>
<dbReference type="InterPro" id="IPR050122">
    <property type="entry name" value="RTK"/>
</dbReference>
<dbReference type="Gene3D" id="4.10.400.10">
    <property type="entry name" value="Low-density Lipoprotein Receptor"/>
    <property type="match status" value="1"/>
</dbReference>
<evidence type="ECO:0000256" key="9">
    <source>
        <dbReference type="ARBA" id="ARBA00022989"/>
    </source>
</evidence>
<dbReference type="PROSITE" id="PS00107">
    <property type="entry name" value="PROTEIN_KINASE_ATP"/>
    <property type="match status" value="1"/>
</dbReference>
<dbReference type="CDD" id="cd06263">
    <property type="entry name" value="MAM"/>
    <property type="match status" value="1"/>
</dbReference>
<evidence type="ECO:0000313" key="23">
    <source>
        <dbReference type="EMBL" id="GCC22688.1"/>
    </source>
</evidence>
<feature type="binding site" evidence="17">
    <location>
        <position position="781"/>
    </location>
    <ligand>
        <name>ATP</name>
        <dbReference type="ChEBI" id="CHEBI:30616"/>
    </ligand>
</feature>
<comment type="subcellular location">
    <subcellularLocation>
        <location evidence="1">Cell membrane</location>
        <topology evidence="1">Single-pass type I membrane protein</topology>
    </subcellularLocation>
</comment>
<keyword evidence="24" id="KW-1185">Reference proteome</keyword>
<feature type="transmembrane region" description="Helical" evidence="20">
    <location>
        <begin position="664"/>
        <end position="690"/>
    </location>
</feature>
<evidence type="ECO:0000256" key="18">
    <source>
        <dbReference type="RuleBase" id="RU000312"/>
    </source>
</evidence>
<dbReference type="SUPFAM" id="SSF56112">
    <property type="entry name" value="Protein kinase-like (PK-like)"/>
    <property type="match status" value="1"/>
</dbReference>
<dbReference type="InterPro" id="IPR008266">
    <property type="entry name" value="Tyr_kinase_AS"/>
</dbReference>
<keyword evidence="12 16" id="KW-1015">Disulfide bond</keyword>
<dbReference type="InterPro" id="IPR013320">
    <property type="entry name" value="ConA-like_dom_sf"/>
</dbReference>
<dbReference type="EC" id="2.7.10.1" evidence="18"/>
<feature type="disulfide bond" evidence="16">
    <location>
        <begin position="68"/>
        <end position="86"/>
    </location>
</feature>
<dbReference type="GO" id="GO:0005524">
    <property type="term" value="F:ATP binding"/>
    <property type="evidence" value="ECO:0007669"/>
    <property type="project" value="UniProtKB-UniRule"/>
</dbReference>
<dbReference type="FunFam" id="1.10.510.10:FF:000113">
    <property type="entry name" value="Tyrosine-protein kinase receptor"/>
    <property type="match status" value="1"/>
</dbReference>
<keyword evidence="5" id="KW-0732">Signal</keyword>
<dbReference type="Pfam" id="PF07714">
    <property type="entry name" value="PK_Tyr_Ser-Thr"/>
    <property type="match status" value="1"/>
</dbReference>
<evidence type="ECO:0000256" key="19">
    <source>
        <dbReference type="SAM" id="MobiDB-lite"/>
    </source>
</evidence>
<dbReference type="SMART" id="SM00192">
    <property type="entry name" value="LDLa"/>
    <property type="match status" value="1"/>
</dbReference>
<keyword evidence="10 20" id="KW-0472">Membrane</keyword>
<dbReference type="SUPFAM" id="SSF49899">
    <property type="entry name" value="Concanavalin A-like lectins/glucanases"/>
    <property type="match status" value="1"/>
</dbReference>
<dbReference type="SMART" id="SM00219">
    <property type="entry name" value="TyrKc"/>
    <property type="match status" value="1"/>
</dbReference>
<dbReference type="InterPro" id="IPR055163">
    <property type="entry name" value="ALK/LTK-like_GRD"/>
</dbReference>
<evidence type="ECO:0000256" key="16">
    <source>
        <dbReference type="PROSITE-ProRule" id="PRU00124"/>
    </source>
</evidence>
<dbReference type="GO" id="GO:0045664">
    <property type="term" value="P:regulation of neuron differentiation"/>
    <property type="evidence" value="ECO:0007669"/>
    <property type="project" value="TreeGrafter"/>
</dbReference>
<keyword evidence="11" id="KW-0829">Tyrosine-protein kinase</keyword>
<dbReference type="PROSITE" id="PS50011">
    <property type="entry name" value="PROTEIN_KINASE_DOM"/>
    <property type="match status" value="1"/>
</dbReference>
<dbReference type="InterPro" id="IPR000719">
    <property type="entry name" value="Prot_kinase_dom"/>
</dbReference>
<keyword evidence="3" id="KW-0808">Transferase</keyword>
<evidence type="ECO:0000259" key="21">
    <source>
        <dbReference type="PROSITE" id="PS50011"/>
    </source>
</evidence>
<evidence type="ECO:0000256" key="15">
    <source>
        <dbReference type="ARBA" id="ARBA00051243"/>
    </source>
</evidence>
<dbReference type="PROSITE" id="PS50060">
    <property type="entry name" value="MAM_2"/>
    <property type="match status" value="1"/>
</dbReference>
<keyword evidence="6 17" id="KW-0547">Nucleotide-binding</keyword>
<dbReference type="PANTHER" id="PTHR24416:SF604">
    <property type="entry name" value="RECEPTOR PROTEIN-TYROSINE KINASE"/>
    <property type="match status" value="1"/>
</dbReference>
<keyword evidence="13 18" id="KW-0675">Receptor</keyword>
<evidence type="ECO:0000256" key="2">
    <source>
        <dbReference type="ARBA" id="ARBA00022475"/>
    </source>
</evidence>
<evidence type="ECO:0000256" key="3">
    <source>
        <dbReference type="ARBA" id="ARBA00022679"/>
    </source>
</evidence>
<evidence type="ECO:0000256" key="5">
    <source>
        <dbReference type="ARBA" id="ARBA00022729"/>
    </source>
</evidence>
<keyword evidence="7" id="KW-0418">Kinase</keyword>
<evidence type="ECO:0000313" key="24">
    <source>
        <dbReference type="Proteomes" id="UP000287033"/>
    </source>
</evidence>
<name>A0A401RX54_CHIPU</name>
<evidence type="ECO:0000256" key="13">
    <source>
        <dbReference type="ARBA" id="ARBA00023170"/>
    </source>
</evidence>
<feature type="domain" description="MAM" evidence="22">
    <location>
        <begin position="103"/>
        <end position="267"/>
    </location>
</feature>
<evidence type="ECO:0000256" key="20">
    <source>
        <dbReference type="SAM" id="Phobius"/>
    </source>
</evidence>
<keyword evidence="8 17" id="KW-0067">ATP-binding</keyword>
<dbReference type="InterPro" id="IPR002172">
    <property type="entry name" value="LDrepeatLR_classA_rpt"/>
</dbReference>
<feature type="region of interest" description="Disordered" evidence="19">
    <location>
        <begin position="1029"/>
        <end position="1055"/>
    </location>
</feature>
<evidence type="ECO:0000256" key="6">
    <source>
        <dbReference type="ARBA" id="ARBA00022741"/>
    </source>
</evidence>
<keyword evidence="18" id="KW-0597">Phosphoprotein</keyword>
<sequence length="1288" mass="140117">MPTSNVMKWTVLQGRVGRLEQSFRISLVYKRSNRRSWELTAVDSVILKNCNEGPLTGSRTTLEGSFTCQNGVSIKLRQLCDFNNDCSNGEDEGTVCNNLPIGSYCSFEEEDCGWSSFTSETDEPSWKLKQSQSVNEEEKSNLCYSEGHALFLNTRESLIADFSELRSPIFPTPIRNSACEVRMSLCLYGTLMGNLSFLVVENKTDQEYVRTLWEFANITGLGSWQKATLKLPDVSDRFWLQLNTVWTDDSTAIIALDNVTLSLDCYLSSNADSSPANHSANSSQSLLGRAFVDKTVVAASKKVQEEMQVSALSGPWIIRTCGASGPKGPTQTQCNNAYRNTSTSVVVVAKGSWKGIQKWRVPSTDTYKISAYGAAGGIGGKGNFRRFHGVLVQAIFQLEKDLILYILIGQQGEDACPNVNPTIQSVCLGENNVIEEELKANGNVTEWAGGGGGGGGATFIFKMDNGEPVPLLIAAGGGGKAYLSKDSSFPEEMLETDSTVPGLNGRSGAAGGGGGWSDITIPPWSGKSLTEGAEGGQSCPQAIKKWGWITRGGFGGGGGACTAGGGGGGYIGGNATENNHPEKDGGCGVSYISPLGEIYTPPLAVTESHGEVEIVLHLNCSHCEHNDCVFDHIKEELICLCESGKILASDSVTCILPPEGHLPLSLVLSVVLSVVVAALLLAFSGIMIVYRLKHQELQAMQMELQSPDYKLSKLRTSTIMTDYNPNYCFAGKTTSISDLKEVSRKNIVLIRGLGHGAFGEVYEGQVTGVPGEPSPLQVAVKTLPEVCSEQDELDFLMEALIISKFCHQNIVRCIGVSLQALPRFILLELMAGGDMKSFLREYRPKPGQPSTLSMLDLLNVARDIARGCQYLEENHFIHRDIAARNCLLTFKGTGRVAKIGDFGMARDIYRASYYRKGGRAMLPVKWMPPEAFMEGIFTSKTDTWSFGVLLWEIFSLGYMPYPSKSNQEVLEFVTSGGRMDPPKNCPGPVYRIMTQCWQHQPEDRPNFATILERIDYCTQDPDVINTSLPVEYGPPAEEEGNVPVRPDDPDGLAPLLVSPAQETESQGASTDLALPPQRPTNLCLGEHRVKFVPNDSAVVHTGGPAEDGSHINKTYSQMNNSSALQQGRGSRKKPTNLWNPTYGSWFTEKPIVQNNNTLTDNRPPEREDSGFHASGSSSTTIPNSRPQASAVVLEPSSLVANTLDVPLFRLQHFPCGNVSYAFQQQQQQQQQGLSLEAPSVCATRKEDYNSHISKGLPAQQDPRVHPVANIPTWDSGLSLAEDVNVTIL</sequence>
<dbReference type="STRING" id="137246.A0A401RX54"/>
<dbReference type="CDD" id="cd05036">
    <property type="entry name" value="PTKc_ALK_LTK"/>
    <property type="match status" value="1"/>
</dbReference>
<dbReference type="Gene3D" id="2.60.120.200">
    <property type="match status" value="1"/>
</dbReference>
<comment type="caution">
    <text evidence="23">The sequence shown here is derived from an EMBL/GenBank/DDBJ whole genome shotgun (WGS) entry which is preliminary data.</text>
</comment>
<dbReference type="InterPro" id="IPR036055">
    <property type="entry name" value="LDL_receptor-like_sf"/>
</dbReference>
<evidence type="ECO:0000256" key="10">
    <source>
        <dbReference type="ARBA" id="ARBA00023136"/>
    </source>
</evidence>
<keyword evidence="2" id="KW-1003">Cell membrane</keyword>
<dbReference type="OMA" id="NTACERQ"/>
<dbReference type="InterPro" id="IPR017441">
    <property type="entry name" value="Protein_kinase_ATP_BS"/>
</dbReference>
<accession>A0A401RX54</accession>
<comment type="caution">
    <text evidence="16">Lacks conserved residue(s) required for the propagation of feature annotation.</text>
</comment>
<dbReference type="PROSITE" id="PS00109">
    <property type="entry name" value="PROTEIN_KINASE_TYR"/>
    <property type="match status" value="1"/>
</dbReference>
<dbReference type="InterPro" id="IPR001245">
    <property type="entry name" value="Ser-Thr/Tyr_kinase_cat_dom"/>
</dbReference>
<dbReference type="OrthoDB" id="73209at2759"/>
<evidence type="ECO:0000256" key="14">
    <source>
        <dbReference type="ARBA" id="ARBA00023180"/>
    </source>
</evidence>
<evidence type="ECO:0000256" key="17">
    <source>
        <dbReference type="PROSITE-ProRule" id="PRU10141"/>
    </source>
</evidence>
<evidence type="ECO:0000256" key="4">
    <source>
        <dbReference type="ARBA" id="ARBA00022692"/>
    </source>
</evidence>
<organism evidence="23 24">
    <name type="scientific">Chiloscyllium punctatum</name>
    <name type="common">Brownbanded bambooshark</name>
    <name type="synonym">Hemiscyllium punctatum</name>
    <dbReference type="NCBI Taxonomy" id="137246"/>
    <lineage>
        <taxon>Eukaryota</taxon>
        <taxon>Metazoa</taxon>
        <taxon>Chordata</taxon>
        <taxon>Craniata</taxon>
        <taxon>Vertebrata</taxon>
        <taxon>Chondrichthyes</taxon>
        <taxon>Elasmobranchii</taxon>
        <taxon>Galeomorphii</taxon>
        <taxon>Galeoidea</taxon>
        <taxon>Orectolobiformes</taxon>
        <taxon>Hemiscylliidae</taxon>
        <taxon>Chiloscyllium</taxon>
    </lineage>
</organism>
<dbReference type="PROSITE" id="PS00239">
    <property type="entry name" value="RECEPTOR_TYR_KIN_II"/>
    <property type="match status" value="1"/>
</dbReference>
<evidence type="ECO:0000256" key="1">
    <source>
        <dbReference type="ARBA" id="ARBA00004251"/>
    </source>
</evidence>
<dbReference type="GO" id="GO:0005886">
    <property type="term" value="C:plasma membrane"/>
    <property type="evidence" value="ECO:0007669"/>
    <property type="project" value="UniProtKB-SubCell"/>
</dbReference>
<dbReference type="EMBL" id="BEZZ01000016">
    <property type="protein sequence ID" value="GCC22688.1"/>
    <property type="molecule type" value="Genomic_DNA"/>
</dbReference>
<proteinExistence type="inferred from homology"/>
<dbReference type="InterPro" id="IPR020635">
    <property type="entry name" value="Tyr_kinase_cat_dom"/>
</dbReference>
<dbReference type="PANTHER" id="PTHR24416">
    <property type="entry name" value="TYROSINE-PROTEIN KINASE RECEPTOR"/>
    <property type="match status" value="1"/>
</dbReference>
<evidence type="ECO:0000259" key="22">
    <source>
        <dbReference type="PROSITE" id="PS50060"/>
    </source>
</evidence>
<dbReference type="InterPro" id="IPR002011">
    <property type="entry name" value="Tyr_kinase_rcpt_2_CS"/>
</dbReference>
<dbReference type="Proteomes" id="UP000287033">
    <property type="component" value="Unassembled WGS sequence"/>
</dbReference>
<dbReference type="CDD" id="cd00112">
    <property type="entry name" value="LDLa"/>
    <property type="match status" value="1"/>
</dbReference>
<gene>
    <name evidence="23" type="ORF">chiPu_0001076</name>
</gene>
<dbReference type="GO" id="GO:0042127">
    <property type="term" value="P:regulation of cell population proliferation"/>
    <property type="evidence" value="ECO:0007669"/>
    <property type="project" value="TreeGrafter"/>
</dbReference>
<feature type="compositionally biased region" description="Polar residues" evidence="19">
    <location>
        <begin position="1174"/>
        <end position="1187"/>
    </location>
</feature>
<dbReference type="PRINTS" id="PR00109">
    <property type="entry name" value="TYRKINASE"/>
</dbReference>
<keyword evidence="4 18" id="KW-0812">Transmembrane</keyword>
<keyword evidence="14" id="KW-0325">Glycoprotein</keyword>
<dbReference type="Pfam" id="PF12810">
    <property type="entry name" value="ALK_LTK_GRD"/>
    <property type="match status" value="1"/>
</dbReference>
<dbReference type="InterPro" id="IPR011009">
    <property type="entry name" value="Kinase-like_dom_sf"/>
</dbReference>
<dbReference type="FunFam" id="3.30.200.20:FF:000117">
    <property type="entry name" value="Tyrosine-protein kinase receptor"/>
    <property type="match status" value="1"/>
</dbReference>
<dbReference type="GO" id="GO:0007169">
    <property type="term" value="P:cell surface receptor protein tyrosine kinase signaling pathway"/>
    <property type="evidence" value="ECO:0007669"/>
    <property type="project" value="InterPro"/>
</dbReference>
<feature type="region of interest" description="Disordered" evidence="19">
    <location>
        <begin position="1152"/>
        <end position="1188"/>
    </location>
</feature>
<evidence type="ECO:0000256" key="7">
    <source>
        <dbReference type="ARBA" id="ARBA00022777"/>
    </source>
</evidence>
<dbReference type="FunFam" id="2.60.120.200:FF:000132">
    <property type="entry name" value="Tyrosine-protein kinase receptor"/>
    <property type="match status" value="1"/>
</dbReference>
<evidence type="ECO:0000256" key="8">
    <source>
        <dbReference type="ARBA" id="ARBA00022840"/>
    </source>
</evidence>
<protein>
    <recommendedName>
        <fullName evidence="18">Tyrosine-protein kinase receptor</fullName>
        <ecNumber evidence="18">2.7.10.1</ecNumber>
    </recommendedName>
</protein>
<dbReference type="Gene3D" id="1.10.510.10">
    <property type="entry name" value="Transferase(Phosphotransferase) domain 1"/>
    <property type="match status" value="1"/>
</dbReference>
<evidence type="ECO:0000256" key="12">
    <source>
        <dbReference type="ARBA" id="ARBA00023157"/>
    </source>
</evidence>
<comment type="catalytic activity">
    <reaction evidence="15 18">
        <text>L-tyrosyl-[protein] + ATP = O-phospho-L-tyrosyl-[protein] + ADP + H(+)</text>
        <dbReference type="Rhea" id="RHEA:10596"/>
        <dbReference type="Rhea" id="RHEA-COMP:10136"/>
        <dbReference type="Rhea" id="RHEA-COMP:20101"/>
        <dbReference type="ChEBI" id="CHEBI:15378"/>
        <dbReference type="ChEBI" id="CHEBI:30616"/>
        <dbReference type="ChEBI" id="CHEBI:46858"/>
        <dbReference type="ChEBI" id="CHEBI:61978"/>
        <dbReference type="ChEBI" id="CHEBI:456216"/>
        <dbReference type="EC" id="2.7.10.1"/>
    </reaction>
</comment>
<dbReference type="PROSITE" id="PS50068">
    <property type="entry name" value="LDLRA_2"/>
    <property type="match status" value="1"/>
</dbReference>
<dbReference type="Gene3D" id="3.30.200.20">
    <property type="entry name" value="Phosphorylase Kinase, domain 1"/>
    <property type="match status" value="1"/>
</dbReference>
<comment type="similarity">
    <text evidence="18">Belongs to the protein kinase superfamily. Tyr protein kinase family. Insulin receptor subfamily.</text>
</comment>
<dbReference type="SUPFAM" id="SSF57424">
    <property type="entry name" value="LDL receptor-like module"/>
    <property type="match status" value="1"/>
</dbReference>